<dbReference type="PANTHER" id="PTHR12526:SF630">
    <property type="entry name" value="GLYCOSYLTRANSFERASE"/>
    <property type="match status" value="1"/>
</dbReference>
<protein>
    <submittedName>
        <fullName evidence="2">Glycosyltransferase family 4 protein</fullName>
    </submittedName>
</protein>
<keyword evidence="3" id="KW-1185">Reference proteome</keyword>
<name>A0A937FYJ5_9BACT</name>
<dbReference type="Pfam" id="PF00534">
    <property type="entry name" value="Glycos_transf_1"/>
    <property type="match status" value="1"/>
</dbReference>
<dbReference type="PANTHER" id="PTHR12526">
    <property type="entry name" value="GLYCOSYLTRANSFERASE"/>
    <property type="match status" value="1"/>
</dbReference>
<comment type="caution">
    <text evidence="2">The sequence shown here is derived from an EMBL/GenBank/DDBJ whole genome shotgun (WGS) entry which is preliminary data.</text>
</comment>
<evidence type="ECO:0000313" key="2">
    <source>
        <dbReference type="EMBL" id="MBL6446873.1"/>
    </source>
</evidence>
<organism evidence="2 3">
    <name type="scientific">Fulvivirga marina</name>
    <dbReference type="NCBI Taxonomy" id="2494733"/>
    <lineage>
        <taxon>Bacteria</taxon>
        <taxon>Pseudomonadati</taxon>
        <taxon>Bacteroidota</taxon>
        <taxon>Cytophagia</taxon>
        <taxon>Cytophagales</taxon>
        <taxon>Fulvivirgaceae</taxon>
        <taxon>Fulvivirga</taxon>
    </lineage>
</organism>
<dbReference type="CDD" id="cd03801">
    <property type="entry name" value="GT4_PimA-like"/>
    <property type="match status" value="1"/>
</dbReference>
<dbReference type="AlphaFoldDB" id="A0A937FYJ5"/>
<dbReference type="InterPro" id="IPR001296">
    <property type="entry name" value="Glyco_trans_1"/>
</dbReference>
<dbReference type="EMBL" id="JAEUGD010000042">
    <property type="protein sequence ID" value="MBL6446873.1"/>
    <property type="molecule type" value="Genomic_DNA"/>
</dbReference>
<feature type="domain" description="Glycosyl transferase family 1" evidence="1">
    <location>
        <begin position="180"/>
        <end position="348"/>
    </location>
</feature>
<proteinExistence type="predicted"/>
<sequence>MRPTIVIMDNSMGTTGAFNAIRYNALDLRVDFNFVFVIPATSSNDEQLRKEGFQVYKLDMVEINRSLRNNLKYLPMLLINTIKLFKILKRHHARVVHMNDIYNLLGITAKLLYRYELIVHVRRLQNSFPRPLFKFWMFLNSLFSQKLIAVSFAVARENPSPKLEVIYDRLPLSENHEKYKVRKDTATFNMLFLANYTFGKGQQHAISVLQRLVEDENTPDVSLTFAGGDFGNENNLRFKNELRRQVVTLKLEKYITFKGYISNVEEEMKKYDLVLNFSESESFSFTCAEALFYGVPLVATDSGGPAELFEHGKSGFLVERGNYSQMADYIKLLSRDFQLRKEFSDNGRTYVREKFSLEKTSLQIKQLYYRLTNG</sequence>
<dbReference type="SUPFAM" id="SSF53756">
    <property type="entry name" value="UDP-Glycosyltransferase/glycogen phosphorylase"/>
    <property type="match status" value="1"/>
</dbReference>
<evidence type="ECO:0000313" key="3">
    <source>
        <dbReference type="Proteomes" id="UP000614216"/>
    </source>
</evidence>
<dbReference type="RefSeq" id="WP_202856415.1">
    <property type="nucleotide sequence ID" value="NZ_JAEUGD010000042.1"/>
</dbReference>
<dbReference type="Proteomes" id="UP000614216">
    <property type="component" value="Unassembled WGS sequence"/>
</dbReference>
<reference evidence="2" key="1">
    <citation type="submission" date="2021-01" db="EMBL/GenBank/DDBJ databases">
        <title>Fulvivirga kasyanovii gen. nov., sp nov., a novel member of the phylum Bacteroidetes isolated from seawater in a mussel farm.</title>
        <authorList>
            <person name="Zhao L.-H."/>
            <person name="Wang Z.-J."/>
        </authorList>
    </citation>
    <scope>NUCLEOTIDE SEQUENCE</scope>
    <source>
        <strain evidence="2">29W222</strain>
    </source>
</reference>
<accession>A0A937FYJ5</accession>
<dbReference type="GO" id="GO:0016757">
    <property type="term" value="F:glycosyltransferase activity"/>
    <property type="evidence" value="ECO:0007669"/>
    <property type="project" value="InterPro"/>
</dbReference>
<gene>
    <name evidence="2" type="ORF">JMN32_11155</name>
</gene>
<dbReference type="Gene3D" id="3.40.50.2000">
    <property type="entry name" value="Glycogen Phosphorylase B"/>
    <property type="match status" value="2"/>
</dbReference>
<evidence type="ECO:0000259" key="1">
    <source>
        <dbReference type="Pfam" id="PF00534"/>
    </source>
</evidence>